<evidence type="ECO:0000256" key="1">
    <source>
        <dbReference type="ARBA" id="ARBA00006484"/>
    </source>
</evidence>
<dbReference type="InterPro" id="IPR002347">
    <property type="entry name" value="SDR_fam"/>
</dbReference>
<dbReference type="InterPro" id="IPR036291">
    <property type="entry name" value="NAD(P)-bd_dom_sf"/>
</dbReference>
<dbReference type="Pfam" id="PF00106">
    <property type="entry name" value="adh_short"/>
    <property type="match status" value="1"/>
</dbReference>
<proteinExistence type="inferred from homology"/>
<keyword evidence="5" id="KW-1185">Reference proteome</keyword>
<feature type="compositionally biased region" description="Basic and acidic residues" evidence="3">
    <location>
        <begin position="340"/>
        <end position="360"/>
    </location>
</feature>
<evidence type="ECO:0000256" key="2">
    <source>
        <dbReference type="ARBA" id="ARBA00023002"/>
    </source>
</evidence>
<accession>A0A9Q8PAK6</accession>
<organism evidence="4 5">
    <name type="scientific">Passalora fulva</name>
    <name type="common">Tomato leaf mold</name>
    <name type="synonym">Cladosporium fulvum</name>
    <dbReference type="NCBI Taxonomy" id="5499"/>
    <lineage>
        <taxon>Eukaryota</taxon>
        <taxon>Fungi</taxon>
        <taxon>Dikarya</taxon>
        <taxon>Ascomycota</taxon>
        <taxon>Pezizomycotina</taxon>
        <taxon>Dothideomycetes</taxon>
        <taxon>Dothideomycetidae</taxon>
        <taxon>Mycosphaerellales</taxon>
        <taxon>Mycosphaerellaceae</taxon>
        <taxon>Fulvia</taxon>
    </lineage>
</organism>
<dbReference type="OrthoDB" id="1274115at2759"/>
<feature type="compositionally biased region" description="Polar residues" evidence="3">
    <location>
        <begin position="19"/>
        <end position="33"/>
    </location>
</feature>
<comment type="similarity">
    <text evidence="1">Belongs to the short-chain dehydrogenases/reductases (SDR) family.</text>
</comment>
<protein>
    <submittedName>
        <fullName evidence="4">Oxidoreductase BOA17</fullName>
    </submittedName>
</protein>
<name>A0A9Q8PAK6_PASFU</name>
<dbReference type="RefSeq" id="XP_047763303.1">
    <property type="nucleotide sequence ID" value="XM_047906818.1"/>
</dbReference>
<evidence type="ECO:0000313" key="5">
    <source>
        <dbReference type="Proteomes" id="UP000756132"/>
    </source>
</evidence>
<dbReference type="Proteomes" id="UP000756132">
    <property type="component" value="Chromosome 6"/>
</dbReference>
<dbReference type="AlphaFoldDB" id="A0A9Q8PAK6"/>
<evidence type="ECO:0000256" key="3">
    <source>
        <dbReference type="SAM" id="MobiDB-lite"/>
    </source>
</evidence>
<feature type="compositionally biased region" description="Polar residues" evidence="3">
    <location>
        <begin position="1"/>
        <end position="11"/>
    </location>
</feature>
<dbReference type="InterPro" id="IPR051911">
    <property type="entry name" value="SDR_oxidoreductase"/>
</dbReference>
<feature type="compositionally biased region" description="Acidic residues" evidence="3">
    <location>
        <begin position="361"/>
        <end position="382"/>
    </location>
</feature>
<sequence length="382" mass="42101">MAHRSPTTVLANNPRLHLPSTTDPPSETNPPTQKTWLIFGATGHIGRSLSKAALSHGDNVTAVGRTGENSMQQMQGWHERCLGLLCDVRVRHTVKEVIDLCIQHWGKIDIIVNCTGYGVIGSCEDQDDCDLRSQFETNFLGTLNIIQLSLPHLRDQAAKRNEDENAGRYLIFSSTSGALGVPGLGPYCATKYATEGLIESMLYEIDSFGIKATLVEPGHMRIDEPTGLDDKAPDGTTNDENDVKIKKYGHFLVKAPSAPYDTPTAPAGHARRIVQWLSDRQPTSAVKSAELVWQLGHCRYPPLRLLLGTYAVESVRDRLRSVIEEIEDWKHLHFPVLDENGKVKGDKGGGDEDFDMKGDDDGMDLGEDGMGEADIKEEEDEV</sequence>
<dbReference type="Gene3D" id="3.40.50.720">
    <property type="entry name" value="NAD(P)-binding Rossmann-like Domain"/>
    <property type="match status" value="1"/>
</dbReference>
<feature type="region of interest" description="Disordered" evidence="3">
    <location>
        <begin position="340"/>
        <end position="382"/>
    </location>
</feature>
<reference evidence="4" key="2">
    <citation type="journal article" date="2022" name="Microb. Genom.">
        <title>A chromosome-scale genome assembly of the tomato pathogen Cladosporium fulvum reveals a compartmentalized genome architecture and the presence of a dispensable chromosome.</title>
        <authorList>
            <person name="Zaccaron A.Z."/>
            <person name="Chen L.H."/>
            <person name="Samaras A."/>
            <person name="Stergiopoulos I."/>
        </authorList>
    </citation>
    <scope>NUCLEOTIDE SEQUENCE</scope>
    <source>
        <strain evidence="4">Race5_Kim</strain>
    </source>
</reference>
<dbReference type="PANTHER" id="PTHR43976:SF16">
    <property type="entry name" value="SHORT-CHAIN DEHYDROGENASE_REDUCTASE FAMILY PROTEIN"/>
    <property type="match status" value="1"/>
</dbReference>
<dbReference type="PRINTS" id="PR00081">
    <property type="entry name" value="GDHRDH"/>
</dbReference>
<dbReference type="KEGG" id="ffu:CLAFUR5_07670"/>
<feature type="region of interest" description="Disordered" evidence="3">
    <location>
        <begin position="1"/>
        <end position="33"/>
    </location>
</feature>
<evidence type="ECO:0000313" key="4">
    <source>
        <dbReference type="EMBL" id="UJO18937.1"/>
    </source>
</evidence>
<keyword evidence="2" id="KW-0560">Oxidoreductase</keyword>
<dbReference type="PANTHER" id="PTHR43976">
    <property type="entry name" value="SHORT CHAIN DEHYDROGENASE"/>
    <property type="match status" value="1"/>
</dbReference>
<dbReference type="GO" id="GO:0016491">
    <property type="term" value="F:oxidoreductase activity"/>
    <property type="evidence" value="ECO:0007669"/>
    <property type="project" value="UniProtKB-KW"/>
</dbReference>
<dbReference type="EMBL" id="CP090168">
    <property type="protein sequence ID" value="UJO18937.1"/>
    <property type="molecule type" value="Genomic_DNA"/>
</dbReference>
<reference evidence="4" key="1">
    <citation type="submission" date="2021-12" db="EMBL/GenBank/DDBJ databases">
        <authorList>
            <person name="Zaccaron A."/>
            <person name="Stergiopoulos I."/>
        </authorList>
    </citation>
    <scope>NUCLEOTIDE SEQUENCE</scope>
    <source>
        <strain evidence="4">Race5_Kim</strain>
    </source>
</reference>
<dbReference type="SUPFAM" id="SSF51735">
    <property type="entry name" value="NAD(P)-binding Rossmann-fold domains"/>
    <property type="match status" value="1"/>
</dbReference>
<dbReference type="GeneID" id="71987548"/>
<gene>
    <name evidence="4" type="ORF">CLAFUR5_07670</name>
</gene>